<dbReference type="Gene3D" id="4.10.240.10">
    <property type="entry name" value="Zn(2)-C6 fungal-type DNA-binding domain"/>
    <property type="match status" value="1"/>
</dbReference>
<dbReference type="InterPro" id="IPR051089">
    <property type="entry name" value="prtT"/>
</dbReference>
<name>A0AB34KKK0_9PEZI</name>
<keyword evidence="4" id="KW-0804">Transcription</keyword>
<reference evidence="8 9" key="1">
    <citation type="journal article" date="2020" name="Microbiol. Resour. Announc.">
        <title>Draft Genome Sequence of a Cladosporium Species Isolated from the Mesophotic Ascidian Didemnum maculosum.</title>
        <authorList>
            <person name="Gioti A."/>
            <person name="Siaperas R."/>
            <person name="Nikolaivits E."/>
            <person name="Le Goff G."/>
            <person name="Ouazzani J."/>
            <person name="Kotoulas G."/>
            <person name="Topakas E."/>
        </authorList>
    </citation>
    <scope>NUCLEOTIDE SEQUENCE [LARGE SCALE GENOMIC DNA]</scope>
    <source>
        <strain evidence="8 9">TM138-S3</strain>
    </source>
</reference>
<keyword evidence="5" id="KW-0539">Nucleus</keyword>
<dbReference type="EMBL" id="JAAQHG020000018">
    <property type="protein sequence ID" value="KAL1585597.1"/>
    <property type="molecule type" value="Genomic_DNA"/>
</dbReference>
<evidence type="ECO:0000313" key="8">
    <source>
        <dbReference type="EMBL" id="KAL1585597.1"/>
    </source>
</evidence>
<dbReference type="AlphaFoldDB" id="A0AB34KKK0"/>
<feature type="region of interest" description="Disordered" evidence="6">
    <location>
        <begin position="74"/>
        <end position="136"/>
    </location>
</feature>
<dbReference type="GO" id="GO:0000981">
    <property type="term" value="F:DNA-binding transcription factor activity, RNA polymerase II-specific"/>
    <property type="evidence" value="ECO:0007669"/>
    <property type="project" value="InterPro"/>
</dbReference>
<evidence type="ECO:0000256" key="4">
    <source>
        <dbReference type="ARBA" id="ARBA00023163"/>
    </source>
</evidence>
<gene>
    <name evidence="8" type="ORF">WHR41_05986</name>
</gene>
<sequence>MPAQPRGRACQNCQSIKIKCELGAHGGEPPCERCTRLNKSCVLALPKRQKDKVAELEAKVAALTKLLGSQGLEDASDEARHLRTPSTQSSGLSDGAHDSSFRKKRKLEQPAGRTDSESNGVYSSPEGGTSTDVDVPDGTDWLDRMISIDQQQLVLNEFVNSYQSIFPAIPLEPGVEARVMRETVPHTFHAIIYIASAGILSWDLQDKINLTLIEELTSITLVQCKKSLDLLQALQLVCLWYRSPRNATQIPLFQLITITSDMVVDLGFGGLDYPPALTIEGAAEEGLLNSVDAHRRWLVSFVITETAALLKRRANGQKWSSHHDLCLHELELSGQSLESDALLAQHVRVTRMLALICDNMELNVTSTSPVLGTPSCQQIMQNLQAQIMTWRLQVPYEIWPSSLAFTGFFAEVLLYEVVLQTPTNKATFAAPFMVERLSTIDVPSPILTQDHINSVHCLKTACHNLLDTAATFTESELITLPTSVYAPRIAHTVVALLKLHIAITAPGNTYGQTLSPENVQTEAYINKCLDIVNRGSRIDAEAVMVRIVKYVQKLKDWLQEYEASRLHPEKPGNAHLACHYTVHDGSGWTIRRKECSNAEIQNNPAQHRSALGAQVAVDADVPFMDFFITEFAIGDIDLFDLLSEPGKSLEL</sequence>
<dbReference type="Pfam" id="PF00172">
    <property type="entry name" value="Zn_clus"/>
    <property type="match status" value="1"/>
</dbReference>
<feature type="compositionally biased region" description="Polar residues" evidence="6">
    <location>
        <begin position="117"/>
        <end position="132"/>
    </location>
</feature>
<evidence type="ECO:0000256" key="1">
    <source>
        <dbReference type="ARBA" id="ARBA00004123"/>
    </source>
</evidence>
<dbReference type="GeneID" id="96007429"/>
<evidence type="ECO:0000256" key="3">
    <source>
        <dbReference type="ARBA" id="ARBA00023125"/>
    </source>
</evidence>
<keyword evidence="9" id="KW-1185">Reference proteome</keyword>
<evidence type="ECO:0000256" key="6">
    <source>
        <dbReference type="SAM" id="MobiDB-lite"/>
    </source>
</evidence>
<evidence type="ECO:0000256" key="5">
    <source>
        <dbReference type="ARBA" id="ARBA00023242"/>
    </source>
</evidence>
<dbReference type="InterPro" id="IPR001138">
    <property type="entry name" value="Zn2Cys6_DnaBD"/>
</dbReference>
<dbReference type="RefSeq" id="XP_069228703.1">
    <property type="nucleotide sequence ID" value="XM_069374591.1"/>
</dbReference>
<dbReference type="PANTHER" id="PTHR31845">
    <property type="entry name" value="FINGER DOMAIN PROTEIN, PUTATIVE-RELATED"/>
    <property type="match status" value="1"/>
</dbReference>
<evidence type="ECO:0000313" key="9">
    <source>
        <dbReference type="Proteomes" id="UP000803884"/>
    </source>
</evidence>
<evidence type="ECO:0000256" key="2">
    <source>
        <dbReference type="ARBA" id="ARBA00023015"/>
    </source>
</evidence>
<dbReference type="SUPFAM" id="SSF57701">
    <property type="entry name" value="Zn2/Cys6 DNA-binding domain"/>
    <property type="match status" value="1"/>
</dbReference>
<feature type="domain" description="Zn(2)-C6 fungal-type" evidence="7">
    <location>
        <begin position="9"/>
        <end position="43"/>
    </location>
</feature>
<keyword evidence="2" id="KW-0805">Transcription regulation</keyword>
<dbReference type="PROSITE" id="PS50048">
    <property type="entry name" value="ZN2_CY6_FUNGAL_2"/>
    <property type="match status" value="1"/>
</dbReference>
<dbReference type="Proteomes" id="UP000803884">
    <property type="component" value="Unassembled WGS sequence"/>
</dbReference>
<organism evidence="8 9">
    <name type="scientific">Cladosporium halotolerans</name>
    <dbReference type="NCBI Taxonomy" id="1052096"/>
    <lineage>
        <taxon>Eukaryota</taxon>
        <taxon>Fungi</taxon>
        <taxon>Dikarya</taxon>
        <taxon>Ascomycota</taxon>
        <taxon>Pezizomycotina</taxon>
        <taxon>Dothideomycetes</taxon>
        <taxon>Dothideomycetidae</taxon>
        <taxon>Cladosporiales</taxon>
        <taxon>Cladosporiaceae</taxon>
        <taxon>Cladosporium</taxon>
    </lineage>
</organism>
<dbReference type="GO" id="GO:0005634">
    <property type="term" value="C:nucleus"/>
    <property type="evidence" value="ECO:0007669"/>
    <property type="project" value="UniProtKB-SubCell"/>
</dbReference>
<dbReference type="SMART" id="SM00066">
    <property type="entry name" value="GAL4"/>
    <property type="match status" value="1"/>
</dbReference>
<dbReference type="GO" id="GO:0008270">
    <property type="term" value="F:zinc ion binding"/>
    <property type="evidence" value="ECO:0007669"/>
    <property type="project" value="InterPro"/>
</dbReference>
<dbReference type="GO" id="GO:0000976">
    <property type="term" value="F:transcription cis-regulatory region binding"/>
    <property type="evidence" value="ECO:0007669"/>
    <property type="project" value="TreeGrafter"/>
</dbReference>
<proteinExistence type="predicted"/>
<dbReference type="InterPro" id="IPR036864">
    <property type="entry name" value="Zn2-C6_fun-type_DNA-bd_sf"/>
</dbReference>
<protein>
    <recommendedName>
        <fullName evidence="7">Zn(2)-C6 fungal-type domain-containing protein</fullName>
    </recommendedName>
</protein>
<evidence type="ECO:0000259" key="7">
    <source>
        <dbReference type="PROSITE" id="PS50048"/>
    </source>
</evidence>
<comment type="caution">
    <text evidence="8">The sequence shown here is derived from an EMBL/GenBank/DDBJ whole genome shotgun (WGS) entry which is preliminary data.</text>
</comment>
<dbReference type="CDD" id="cd00067">
    <property type="entry name" value="GAL4"/>
    <property type="match status" value="1"/>
</dbReference>
<comment type="subcellular location">
    <subcellularLocation>
        <location evidence="1">Nucleus</location>
    </subcellularLocation>
</comment>
<accession>A0AB34KKK0</accession>
<dbReference type="PANTHER" id="PTHR31845:SF39">
    <property type="entry name" value="TRANSCRIPTION FACTOR PBCR-RELATED"/>
    <property type="match status" value="1"/>
</dbReference>
<keyword evidence="3" id="KW-0238">DNA-binding</keyword>